<dbReference type="HOGENOM" id="CLU_2422525_0_0_9"/>
<dbReference type="Gene3D" id="1.10.287.1060">
    <property type="entry name" value="ESAT-6-like"/>
    <property type="match status" value="1"/>
</dbReference>
<dbReference type="STRING" id="633697.EubceDRAFT1_2768"/>
<evidence type="ECO:0000313" key="3">
    <source>
        <dbReference type="Proteomes" id="UP000005753"/>
    </source>
</evidence>
<feature type="coiled-coil region" evidence="1">
    <location>
        <begin position="12"/>
        <end position="46"/>
    </location>
</feature>
<dbReference type="Proteomes" id="UP000005753">
    <property type="component" value="Chromosome"/>
</dbReference>
<keyword evidence="1" id="KW-0175">Coiled coil</keyword>
<sequence>MATNGNGYKVMLGEASTAASELETILEDLQGQIQDMTKCREEFLNDSLWYGPKKTEFNAKFENYMDFVNKLQGNGREYKTALEGMIRDYQE</sequence>
<dbReference type="AlphaFoldDB" id="I5AXE5"/>
<gene>
    <name evidence="2" type="ORF">EubceDRAFT1_2768</name>
</gene>
<organism evidence="2 3">
    <name type="scientific">Eubacterium cellulosolvens (strain ATCC 43171 / JCM 9499 / 6)</name>
    <name type="common">Cillobacterium cellulosolvens</name>
    <dbReference type="NCBI Taxonomy" id="633697"/>
    <lineage>
        <taxon>Bacteria</taxon>
        <taxon>Bacillati</taxon>
        <taxon>Bacillota</taxon>
        <taxon>Clostridia</taxon>
        <taxon>Eubacteriales</taxon>
        <taxon>Eubacteriaceae</taxon>
        <taxon>Eubacterium</taxon>
    </lineage>
</organism>
<dbReference type="EMBL" id="CM001487">
    <property type="protein sequence ID" value="EIM58468.1"/>
    <property type="molecule type" value="Genomic_DNA"/>
</dbReference>
<name>I5AXE5_EUBC6</name>
<reference evidence="2 3" key="2">
    <citation type="submission" date="2012-02" db="EMBL/GenBank/DDBJ databases">
        <title>Improved High-Quality Draft sequence of Eubacterium cellulosolvens 6.</title>
        <authorList>
            <consortium name="US DOE Joint Genome Institute"/>
            <person name="Lucas S."/>
            <person name="Han J."/>
            <person name="Lapidus A."/>
            <person name="Cheng J.-F."/>
            <person name="Goodwin L."/>
            <person name="Pitluck S."/>
            <person name="Peters L."/>
            <person name="Mikhailova N."/>
            <person name="Gu W."/>
            <person name="Detter J.C."/>
            <person name="Han C."/>
            <person name="Tapia R."/>
            <person name="Land M."/>
            <person name="Hauser L."/>
            <person name="Kyrpides N."/>
            <person name="Ivanova N."/>
            <person name="Pagani I."/>
            <person name="Johnson E."/>
            <person name="Mukhopadhyay B."/>
            <person name="Anderson I."/>
            <person name="Woyke T."/>
        </authorList>
    </citation>
    <scope>NUCLEOTIDE SEQUENCE [LARGE SCALE GENOMIC DNA]</scope>
    <source>
        <strain evidence="2 3">6</strain>
    </source>
</reference>
<keyword evidence="3" id="KW-1185">Reference proteome</keyword>
<proteinExistence type="predicted"/>
<reference evidence="2 3" key="1">
    <citation type="submission" date="2010-08" db="EMBL/GenBank/DDBJ databases">
        <authorList>
            <consortium name="US DOE Joint Genome Institute (JGI-PGF)"/>
            <person name="Lucas S."/>
            <person name="Copeland A."/>
            <person name="Lapidus A."/>
            <person name="Cheng J.-F."/>
            <person name="Bruce D."/>
            <person name="Goodwin L."/>
            <person name="Pitluck S."/>
            <person name="Land M.L."/>
            <person name="Hauser L."/>
            <person name="Chang Y.-J."/>
            <person name="Anderson I.J."/>
            <person name="Johnson E."/>
            <person name="Mulhopadhyay B."/>
            <person name="Kyrpides N."/>
            <person name="Woyke T.J."/>
        </authorList>
    </citation>
    <scope>NUCLEOTIDE SEQUENCE [LARGE SCALE GENOMIC DNA]</scope>
    <source>
        <strain evidence="2 3">6</strain>
    </source>
</reference>
<evidence type="ECO:0000313" key="2">
    <source>
        <dbReference type="EMBL" id="EIM58468.1"/>
    </source>
</evidence>
<evidence type="ECO:0000256" key="1">
    <source>
        <dbReference type="SAM" id="Coils"/>
    </source>
</evidence>
<protein>
    <submittedName>
        <fullName evidence="2">Uncharacterized protein</fullName>
    </submittedName>
</protein>
<accession>I5AXE5</accession>